<feature type="compositionally biased region" description="Low complexity" evidence="4">
    <location>
        <begin position="469"/>
        <end position="479"/>
    </location>
</feature>
<feature type="region of interest" description="Disordered" evidence="4">
    <location>
        <begin position="469"/>
        <end position="499"/>
    </location>
</feature>
<dbReference type="InterPro" id="IPR002110">
    <property type="entry name" value="Ankyrin_rpt"/>
</dbReference>
<dbReference type="PANTHER" id="PTHR24173">
    <property type="entry name" value="ANKYRIN REPEAT CONTAINING"/>
    <property type="match status" value="1"/>
</dbReference>
<keyword evidence="2 3" id="KW-0040">ANK repeat</keyword>
<feature type="repeat" description="ANK" evidence="3">
    <location>
        <begin position="312"/>
        <end position="336"/>
    </location>
</feature>
<sequence length="499" mass="53024">MELLSLPAELLAAVLSQAAPWRVVCPESKRIPLPPLALVCTAFLHAVRSAPLAIRYRGIRRVPSEWAALFSALEAADRPVEALSLHASNIRIDLLQPLLHSSSSLTHLAVLKCHSLQLPLLALAPAAALTSLCLGGAERVTHGLACHRQLRLLSLVESAFCLDELLAVLPLLRQLLVLMLGGARVRAAAAHEEALAPAELAPSSLRLVEVTFLDEASVRAALRRHFPRAAQLDLSGGAEAMHAGLTLVHTLLTSALGASGERAADEAVRSAVQCRSPASCQTPLHHAAVLGDVRAVECLLLHHASPDLKDAKGCTALHRALFWGHHEVVLLLLRTGQCDISSTNHAMEQPIYIAALRGHLTCLRYLLAEEVPRAARAYHDGYTPLHAAVIGKAVPCLRLLLQHGFDVDARNRFGQTALHLAARLGSEQSARSLLAARASGGLLDERGHTPLAVARNKGHAAVAALLADAAAAAPQPQRPDGARRRRRRGGGAAGEHVAS</sequence>
<organism evidence="5 6">
    <name type="scientific">Prymnesium parvum</name>
    <name type="common">Toxic golden alga</name>
    <dbReference type="NCBI Taxonomy" id="97485"/>
    <lineage>
        <taxon>Eukaryota</taxon>
        <taxon>Haptista</taxon>
        <taxon>Haptophyta</taxon>
        <taxon>Prymnesiophyceae</taxon>
        <taxon>Prymnesiales</taxon>
        <taxon>Prymnesiaceae</taxon>
        <taxon>Prymnesium</taxon>
    </lineage>
</organism>
<evidence type="ECO:0000256" key="4">
    <source>
        <dbReference type="SAM" id="MobiDB-lite"/>
    </source>
</evidence>
<dbReference type="Gene3D" id="1.25.40.20">
    <property type="entry name" value="Ankyrin repeat-containing domain"/>
    <property type="match status" value="2"/>
</dbReference>
<evidence type="ECO:0000256" key="2">
    <source>
        <dbReference type="ARBA" id="ARBA00023043"/>
    </source>
</evidence>
<evidence type="ECO:0000256" key="3">
    <source>
        <dbReference type="PROSITE-ProRule" id="PRU00023"/>
    </source>
</evidence>
<feature type="repeat" description="ANK" evidence="3">
    <location>
        <begin position="380"/>
        <end position="412"/>
    </location>
</feature>
<keyword evidence="6" id="KW-1185">Reference proteome</keyword>
<dbReference type="EMBL" id="JBGBPQ010000027">
    <property type="protein sequence ID" value="KAL1498660.1"/>
    <property type="molecule type" value="Genomic_DNA"/>
</dbReference>
<dbReference type="SMART" id="SM00248">
    <property type="entry name" value="ANK"/>
    <property type="match status" value="6"/>
</dbReference>
<evidence type="ECO:0000256" key="1">
    <source>
        <dbReference type="ARBA" id="ARBA00022737"/>
    </source>
</evidence>
<feature type="repeat" description="ANK" evidence="3">
    <location>
        <begin position="279"/>
        <end position="311"/>
    </location>
</feature>
<dbReference type="PANTHER" id="PTHR24173:SF74">
    <property type="entry name" value="ANKYRIN REPEAT DOMAIN-CONTAINING PROTEIN 16"/>
    <property type="match status" value="1"/>
</dbReference>
<dbReference type="InterPro" id="IPR036770">
    <property type="entry name" value="Ankyrin_rpt-contain_sf"/>
</dbReference>
<reference evidence="5 6" key="1">
    <citation type="journal article" date="2024" name="Science">
        <title>Giant polyketide synthase enzymes in the biosynthesis of giant marine polyether toxins.</title>
        <authorList>
            <person name="Fallon T.R."/>
            <person name="Shende V.V."/>
            <person name="Wierzbicki I.H."/>
            <person name="Pendleton A.L."/>
            <person name="Watervoot N.F."/>
            <person name="Auber R.P."/>
            <person name="Gonzalez D.J."/>
            <person name="Wisecaver J.H."/>
            <person name="Moore B.S."/>
        </authorList>
    </citation>
    <scope>NUCLEOTIDE SEQUENCE [LARGE SCALE GENOMIC DNA]</scope>
    <source>
        <strain evidence="5 6">12B1</strain>
    </source>
</reference>
<evidence type="ECO:0000313" key="5">
    <source>
        <dbReference type="EMBL" id="KAL1498660.1"/>
    </source>
</evidence>
<feature type="repeat" description="ANK" evidence="3">
    <location>
        <begin position="413"/>
        <end position="445"/>
    </location>
</feature>
<dbReference type="SUPFAM" id="SSF48403">
    <property type="entry name" value="Ankyrin repeat"/>
    <property type="match status" value="1"/>
</dbReference>
<keyword evidence="1" id="KW-0677">Repeat</keyword>
<proteinExistence type="predicted"/>
<comment type="caution">
    <text evidence="5">The sequence shown here is derived from an EMBL/GenBank/DDBJ whole genome shotgun (WGS) entry which is preliminary data.</text>
</comment>
<dbReference type="AlphaFoldDB" id="A0AB34IF54"/>
<dbReference type="Proteomes" id="UP001515480">
    <property type="component" value="Unassembled WGS sequence"/>
</dbReference>
<dbReference type="PROSITE" id="PS50297">
    <property type="entry name" value="ANK_REP_REGION"/>
    <property type="match status" value="2"/>
</dbReference>
<accession>A0AB34IF54</accession>
<evidence type="ECO:0000313" key="6">
    <source>
        <dbReference type="Proteomes" id="UP001515480"/>
    </source>
</evidence>
<protein>
    <submittedName>
        <fullName evidence="5">Uncharacterized protein</fullName>
    </submittedName>
</protein>
<dbReference type="Pfam" id="PF12796">
    <property type="entry name" value="Ank_2"/>
    <property type="match status" value="2"/>
</dbReference>
<dbReference type="PROSITE" id="PS50088">
    <property type="entry name" value="ANK_REPEAT"/>
    <property type="match status" value="4"/>
</dbReference>
<gene>
    <name evidence="5" type="ORF">AB1Y20_013973</name>
</gene>
<name>A0AB34IF54_PRYPA</name>